<keyword evidence="7" id="KW-1185">Reference proteome</keyword>
<dbReference type="Gene3D" id="2.10.25.10">
    <property type="entry name" value="Laminin"/>
    <property type="match status" value="1"/>
</dbReference>
<dbReference type="InterPro" id="IPR005018">
    <property type="entry name" value="DOMON_domain"/>
</dbReference>
<evidence type="ECO:0000259" key="5">
    <source>
        <dbReference type="PROSITE" id="PS50836"/>
    </source>
</evidence>
<evidence type="ECO:0000313" key="7">
    <source>
        <dbReference type="Proteomes" id="UP000031036"/>
    </source>
</evidence>
<gene>
    <name evidence="6" type="ORF">Tcan_12987</name>
</gene>
<dbReference type="AlphaFoldDB" id="A0A0B2UMZ7"/>
<dbReference type="SUPFAM" id="SSF57196">
    <property type="entry name" value="EGF/Laminin"/>
    <property type="match status" value="1"/>
</dbReference>
<evidence type="ECO:0000256" key="2">
    <source>
        <dbReference type="SAM" id="MobiDB-lite"/>
    </source>
</evidence>
<dbReference type="OMA" id="ARTISPC"/>
<sequence>MLLLILCLLPTACFAHVSLTFPQGRYPPLDFLDTARTSAPCGVPRPLTPLYTDLYVGEKYNITWRLQNIHQGGFRITLIDEKGNPVEQLAPMDGNGYVGADDQTAQSETVRVTKPCHHCTILLERQALEWGNTYLFHSCADVNVLEQQPNEHQKCSMNGKQENGKCICKRLYSGDICQYLDDCATDDDCLNNGKCIEEPTALVHKTCFCAFGFFGRNCDRTFESKPDVSECFNYDYPVDETKFNNYGLFNEKCFRRIALNDNDNVYSRVVGDEVEIILDYKGTTWVGLGWRPLNIDRSCRLFPDLENVRRKRSPTEAALSDDDEPLQPVPMPKMPKDNGFLTSALQAPLHPMDCTDIVTGAVVEGRSRINDMYTRDRSTPLVDTLLDGEESFSAAYGIEQDGRTIIMFRRRIAEIEPSDHPLGPGKLFVIYAKGQTSDGINNVPHLAADAGNFSNHDFYRSDQLRYHGAQNRGVFPIEFVTFDERPPTTRPPLRHKLKEHLQTKPQPEPQSSNEPQPEPTAEPKPQSKAELQPGSQLEPKPAAEPQPQPTSVSKSSEDQENLRHIIRTETKTQLEPFAEPEPSQSLEPVTEPKPTDTSQPKPEPKSEPGPKPNPEPQPEPVSTNELEIKSEQAKKTRYDPSAYLTSSALRLVAVSLVTFMPLIYVL</sequence>
<evidence type="ECO:0000256" key="1">
    <source>
        <dbReference type="PROSITE-ProRule" id="PRU00076"/>
    </source>
</evidence>
<accession>A0A0B2UMZ7</accession>
<dbReference type="InterPro" id="IPR045266">
    <property type="entry name" value="DOH_DOMON"/>
</dbReference>
<feature type="compositionally biased region" description="Basic and acidic residues" evidence="2">
    <location>
        <begin position="555"/>
        <end position="572"/>
    </location>
</feature>
<dbReference type="OrthoDB" id="188511at2759"/>
<dbReference type="EMBL" id="JPKZ01003257">
    <property type="protein sequence ID" value="KHN72381.1"/>
    <property type="molecule type" value="Genomic_DNA"/>
</dbReference>
<evidence type="ECO:0000259" key="4">
    <source>
        <dbReference type="PROSITE" id="PS50026"/>
    </source>
</evidence>
<feature type="compositionally biased region" description="Basic and acidic residues" evidence="2">
    <location>
        <begin position="626"/>
        <end position="638"/>
    </location>
</feature>
<dbReference type="PROSITE" id="PS01186">
    <property type="entry name" value="EGF_2"/>
    <property type="match status" value="1"/>
</dbReference>
<keyword evidence="1" id="KW-0245">EGF-like domain</keyword>
<dbReference type="CDD" id="cd09631">
    <property type="entry name" value="DOMON_DOH"/>
    <property type="match status" value="1"/>
</dbReference>
<evidence type="ECO:0000256" key="3">
    <source>
        <dbReference type="SAM" id="SignalP"/>
    </source>
</evidence>
<dbReference type="STRING" id="6265.A0A0B2UMZ7"/>
<feature type="domain" description="DOMON" evidence="5">
    <location>
        <begin position="311"/>
        <end position="434"/>
    </location>
</feature>
<comment type="caution">
    <text evidence="1">Lacks conserved residue(s) required for the propagation of feature annotation.</text>
</comment>
<dbReference type="Proteomes" id="UP000031036">
    <property type="component" value="Unassembled WGS sequence"/>
</dbReference>
<dbReference type="PROSITE" id="PS00022">
    <property type="entry name" value="EGF_1"/>
    <property type="match status" value="1"/>
</dbReference>
<organism evidence="6 7">
    <name type="scientific">Toxocara canis</name>
    <name type="common">Canine roundworm</name>
    <dbReference type="NCBI Taxonomy" id="6265"/>
    <lineage>
        <taxon>Eukaryota</taxon>
        <taxon>Metazoa</taxon>
        <taxon>Ecdysozoa</taxon>
        <taxon>Nematoda</taxon>
        <taxon>Chromadorea</taxon>
        <taxon>Rhabditida</taxon>
        <taxon>Spirurina</taxon>
        <taxon>Ascaridomorpha</taxon>
        <taxon>Ascaridoidea</taxon>
        <taxon>Toxocaridae</taxon>
        <taxon>Toxocara</taxon>
    </lineage>
</organism>
<dbReference type="PROSITE" id="PS50836">
    <property type="entry name" value="DOMON"/>
    <property type="match status" value="1"/>
</dbReference>
<feature type="disulfide bond" evidence="1">
    <location>
        <begin position="209"/>
        <end position="218"/>
    </location>
</feature>
<feature type="region of interest" description="Disordered" evidence="2">
    <location>
        <begin position="499"/>
        <end position="641"/>
    </location>
</feature>
<feature type="chain" id="PRO_5012678106" description="EGF-like domain-containing protein" evidence="3">
    <location>
        <begin position="16"/>
        <end position="666"/>
    </location>
</feature>
<evidence type="ECO:0000313" key="6">
    <source>
        <dbReference type="EMBL" id="KHN72381.1"/>
    </source>
</evidence>
<proteinExistence type="predicted"/>
<evidence type="ECO:0008006" key="8">
    <source>
        <dbReference type="Google" id="ProtNLM"/>
    </source>
</evidence>
<feature type="domain" description="EGF-like" evidence="4">
    <location>
        <begin position="179"/>
        <end position="219"/>
    </location>
</feature>
<keyword evidence="3" id="KW-0732">Signal</keyword>
<name>A0A0B2UMZ7_TOXCA</name>
<keyword evidence="1" id="KW-1015">Disulfide bond</keyword>
<dbReference type="SMART" id="SM00181">
    <property type="entry name" value="EGF"/>
    <property type="match status" value="2"/>
</dbReference>
<dbReference type="PROSITE" id="PS50026">
    <property type="entry name" value="EGF_3"/>
    <property type="match status" value="1"/>
</dbReference>
<comment type="caution">
    <text evidence="6">The sequence shown here is derived from an EMBL/GenBank/DDBJ whole genome shotgun (WGS) entry which is preliminary data.</text>
</comment>
<dbReference type="PANTHER" id="PTHR46901:SF2">
    <property type="entry name" value="GH04942P"/>
    <property type="match status" value="1"/>
</dbReference>
<feature type="compositionally biased region" description="Pro residues" evidence="2">
    <location>
        <begin position="609"/>
        <end position="619"/>
    </location>
</feature>
<reference evidence="6 7" key="1">
    <citation type="submission" date="2014-11" db="EMBL/GenBank/DDBJ databases">
        <title>Genetic blueprint of the zoonotic pathogen Toxocara canis.</title>
        <authorList>
            <person name="Zhu X.-Q."/>
            <person name="Korhonen P.K."/>
            <person name="Cai H."/>
            <person name="Young N.D."/>
            <person name="Nejsum P."/>
            <person name="von Samson-Himmelstjerna G."/>
            <person name="Boag P.R."/>
            <person name="Tan P."/>
            <person name="Li Q."/>
            <person name="Min J."/>
            <person name="Yang Y."/>
            <person name="Wang X."/>
            <person name="Fang X."/>
            <person name="Hall R.S."/>
            <person name="Hofmann A."/>
            <person name="Sternberg P.W."/>
            <person name="Jex A.R."/>
            <person name="Gasser R.B."/>
        </authorList>
    </citation>
    <scope>NUCLEOTIDE SEQUENCE [LARGE SCALE GENOMIC DNA]</scope>
    <source>
        <strain evidence="6">PN_DK_2014</strain>
    </source>
</reference>
<dbReference type="InterPro" id="IPR000742">
    <property type="entry name" value="EGF"/>
</dbReference>
<dbReference type="PANTHER" id="PTHR46901">
    <property type="entry name" value="GH04942P"/>
    <property type="match status" value="1"/>
</dbReference>
<feature type="signal peptide" evidence="3">
    <location>
        <begin position="1"/>
        <end position="15"/>
    </location>
</feature>
<dbReference type="CDD" id="cd00054">
    <property type="entry name" value="EGF_CA"/>
    <property type="match status" value="1"/>
</dbReference>
<protein>
    <recommendedName>
        <fullName evidence="8">EGF-like domain-containing protein</fullName>
    </recommendedName>
</protein>